<dbReference type="Gene3D" id="3.40.50.620">
    <property type="entry name" value="HUPs"/>
    <property type="match status" value="2"/>
</dbReference>
<dbReference type="InterPro" id="IPR014729">
    <property type="entry name" value="Rossmann-like_a/b/a_fold"/>
</dbReference>
<dbReference type="EMBL" id="AP018131">
    <property type="protein sequence ID" value="BBA48281.1"/>
    <property type="molecule type" value="Genomic_DNA"/>
</dbReference>
<protein>
    <submittedName>
        <fullName evidence="7">Glutamyl-Q tRNA(Asp) synthetase</fullName>
    </submittedName>
</protein>
<dbReference type="Proteomes" id="UP000262177">
    <property type="component" value="Chromosome"/>
</dbReference>
<evidence type="ECO:0000256" key="2">
    <source>
        <dbReference type="ARBA" id="ARBA00022741"/>
    </source>
</evidence>
<feature type="domain" description="Glutamyl/glutaminyl-tRNA synthetase class Ib catalytic" evidence="6">
    <location>
        <begin position="82"/>
        <end position="136"/>
    </location>
</feature>
<evidence type="ECO:0000259" key="6">
    <source>
        <dbReference type="Pfam" id="PF00749"/>
    </source>
</evidence>
<dbReference type="GO" id="GO:0005524">
    <property type="term" value="F:ATP binding"/>
    <property type="evidence" value="ECO:0007669"/>
    <property type="project" value="UniProtKB-KW"/>
</dbReference>
<keyword evidence="3 5" id="KW-0067">ATP-binding</keyword>
<name>A0A286TD21_BIFBI</name>
<accession>A0A286TD21</accession>
<dbReference type="InterPro" id="IPR020058">
    <property type="entry name" value="Glu/Gln-tRNA-synth_Ib_cat-dom"/>
</dbReference>
<evidence type="ECO:0000256" key="4">
    <source>
        <dbReference type="ARBA" id="ARBA00023146"/>
    </source>
</evidence>
<dbReference type="SUPFAM" id="SSF52374">
    <property type="entry name" value="Nucleotidylyl transferase"/>
    <property type="match status" value="2"/>
</dbReference>
<proteinExistence type="inferred from homology"/>
<dbReference type="GO" id="GO:0006424">
    <property type="term" value="P:glutamyl-tRNA aminoacylation"/>
    <property type="evidence" value="ECO:0007669"/>
    <property type="project" value="TreeGrafter"/>
</dbReference>
<evidence type="ECO:0000256" key="1">
    <source>
        <dbReference type="ARBA" id="ARBA00022598"/>
    </source>
</evidence>
<evidence type="ECO:0000256" key="3">
    <source>
        <dbReference type="ARBA" id="ARBA00022840"/>
    </source>
</evidence>
<dbReference type="GO" id="GO:0005829">
    <property type="term" value="C:cytosol"/>
    <property type="evidence" value="ECO:0007669"/>
    <property type="project" value="TreeGrafter"/>
</dbReference>
<feature type="domain" description="Glutamyl/glutaminyl-tRNA synthetase class Ib catalytic" evidence="6">
    <location>
        <begin position="163"/>
        <end position="359"/>
    </location>
</feature>
<dbReference type="Pfam" id="PF00749">
    <property type="entry name" value="tRNA-synt_1c"/>
    <property type="match status" value="2"/>
</dbReference>
<dbReference type="PANTHER" id="PTHR43311:SF1">
    <property type="entry name" value="GLUTAMYL-Q TRNA(ASP) SYNTHETASE"/>
    <property type="match status" value="1"/>
</dbReference>
<dbReference type="GO" id="GO:0004818">
    <property type="term" value="F:glutamate-tRNA ligase activity"/>
    <property type="evidence" value="ECO:0007669"/>
    <property type="project" value="TreeGrafter"/>
</dbReference>
<dbReference type="PANTHER" id="PTHR43311">
    <property type="entry name" value="GLUTAMATE--TRNA LIGASE"/>
    <property type="match status" value="1"/>
</dbReference>
<keyword evidence="2 5" id="KW-0547">Nucleotide-binding</keyword>
<dbReference type="InterPro" id="IPR001412">
    <property type="entry name" value="aa-tRNA-synth_I_CS"/>
</dbReference>
<sequence length="404" mass="43735">MAARLGALGAVVIGRFAPTPSGRMHIGNVYAMLGAWLSARAGGPERTSRTGGGAGDADCLNNVNRVDGMSGAADPGDADGGRGRMLLRIEDIDTPRVLPDADRWIMDDLAWLGLDWDGEPVYQSRRLDIYEQALRALQGIDLRDAAAFGGRDGVDGTETTALIYPCFCSRADIRAASAPQEGDRFVMYPGTCRRALAEHPRQVEQRLANGDRHSLRIAMPVAGDARAAVTVHDRVFGNCRFDLPRDLGDTVVRRADGLFAYQLVVTVDDLLMGVDDIVRGRDLLRSAALQLYIRERLLDAGFGDSSDGGVAAAHRDIRFAHLPLIDNAAGRRLAKRERSLDMGTLRKHGVTAHRVIGYCAWLLGLQQEPEPCAAADLLHGFSWDALAADSQDRSIPDDPFSIGL</sequence>
<dbReference type="AlphaFoldDB" id="A0A286TD21"/>
<dbReference type="PROSITE" id="PS00178">
    <property type="entry name" value="AA_TRNA_LIGASE_I"/>
    <property type="match status" value="1"/>
</dbReference>
<comment type="similarity">
    <text evidence="5">Belongs to the class-I aminoacyl-tRNA synthetase family.</text>
</comment>
<keyword evidence="4 5" id="KW-0030">Aminoacyl-tRNA synthetase</keyword>
<organism evidence="7 8">
    <name type="scientific">Bifidobacterium bifidum LMG 13195</name>
    <dbReference type="NCBI Taxonomy" id="1207542"/>
    <lineage>
        <taxon>Bacteria</taxon>
        <taxon>Bacillati</taxon>
        <taxon>Actinomycetota</taxon>
        <taxon>Actinomycetes</taxon>
        <taxon>Bifidobacteriales</taxon>
        <taxon>Bifidobacteriaceae</taxon>
        <taxon>Bifidobacterium</taxon>
    </lineage>
</organism>
<reference evidence="7 8" key="1">
    <citation type="journal article" date="2017" name="Biosci. Biotechnol. Biochem.">
        <title>Identification and characterization of a sulfoglycosidase from Bifidobacterium bifidum implicated in mucin glycan utilization.</title>
        <authorList>
            <person name="Katoh T."/>
            <person name="Maeshibu T."/>
            <person name="Kikkawa K."/>
            <person name="Gotoh A."/>
            <person name="Tomabechi Y."/>
            <person name="Nakamura M."/>
            <person name="Liao W.-H."/>
            <person name="Yamaguchi M."/>
            <person name="Ashida H."/>
            <person name="Yamamoto K."/>
            <person name="Katayama T."/>
        </authorList>
    </citation>
    <scope>NUCLEOTIDE SEQUENCE [LARGE SCALE GENOMIC DNA]</scope>
    <source>
        <strain evidence="7 8">JCM 7004</strain>
    </source>
</reference>
<evidence type="ECO:0000256" key="5">
    <source>
        <dbReference type="RuleBase" id="RU363037"/>
    </source>
</evidence>
<dbReference type="InterPro" id="IPR049940">
    <property type="entry name" value="GluQ/Sye"/>
</dbReference>
<evidence type="ECO:0000313" key="7">
    <source>
        <dbReference type="EMBL" id="BBA48281.1"/>
    </source>
</evidence>
<gene>
    <name evidence="7" type="primary">gluQ</name>
    <name evidence="7" type="ORF">BBJK_01867</name>
</gene>
<evidence type="ECO:0000313" key="8">
    <source>
        <dbReference type="Proteomes" id="UP000262177"/>
    </source>
</evidence>
<keyword evidence="1 5" id="KW-0436">Ligase</keyword>
<keyword evidence="5" id="KW-0648">Protein biosynthesis</keyword>